<organism evidence="3 4">
    <name type="scientific">Prosthecomicrobium pneumaticum</name>
    <dbReference type="NCBI Taxonomy" id="81895"/>
    <lineage>
        <taxon>Bacteria</taxon>
        <taxon>Pseudomonadati</taxon>
        <taxon>Pseudomonadota</taxon>
        <taxon>Alphaproteobacteria</taxon>
        <taxon>Hyphomicrobiales</taxon>
        <taxon>Kaistiaceae</taxon>
        <taxon>Prosthecomicrobium</taxon>
    </lineage>
</organism>
<dbReference type="Gene3D" id="3.50.50.60">
    <property type="entry name" value="FAD/NAD(P)-binding domain"/>
    <property type="match status" value="1"/>
</dbReference>
<dbReference type="EMBL" id="JACHOO010000005">
    <property type="protein sequence ID" value="MBB5753725.1"/>
    <property type="molecule type" value="Genomic_DNA"/>
</dbReference>
<dbReference type="InterPro" id="IPR038732">
    <property type="entry name" value="HpyO/CreE_NAD-binding"/>
</dbReference>
<dbReference type="InterPro" id="IPR050982">
    <property type="entry name" value="Auxin_biosynth/cation_transpt"/>
</dbReference>
<dbReference type="Pfam" id="PF13454">
    <property type="entry name" value="NAD_binding_9"/>
    <property type="match status" value="1"/>
</dbReference>
<keyword evidence="4" id="KW-1185">Reference proteome</keyword>
<feature type="domain" description="FAD-dependent urate hydroxylase HpyO/Asp monooxygenase CreE-like FAD/NAD(P)-binding" evidence="2">
    <location>
        <begin position="88"/>
        <end position="227"/>
    </location>
</feature>
<name>A0A7W9L2N9_9HYPH</name>
<evidence type="ECO:0000313" key="3">
    <source>
        <dbReference type="EMBL" id="MBB5753725.1"/>
    </source>
</evidence>
<dbReference type="AlphaFoldDB" id="A0A7W9L2N9"/>
<evidence type="ECO:0000259" key="2">
    <source>
        <dbReference type="Pfam" id="PF13454"/>
    </source>
</evidence>
<proteinExistence type="predicted"/>
<dbReference type="GO" id="GO:0004497">
    <property type="term" value="F:monooxygenase activity"/>
    <property type="evidence" value="ECO:0007669"/>
    <property type="project" value="TreeGrafter"/>
</dbReference>
<dbReference type="GO" id="GO:0050660">
    <property type="term" value="F:flavin adenine dinucleotide binding"/>
    <property type="evidence" value="ECO:0007669"/>
    <property type="project" value="TreeGrafter"/>
</dbReference>
<keyword evidence="1" id="KW-0560">Oxidoreductase</keyword>
<reference evidence="3 4" key="1">
    <citation type="submission" date="2020-08" db="EMBL/GenBank/DDBJ databases">
        <title>Genomic Encyclopedia of Type Strains, Phase IV (KMG-IV): sequencing the most valuable type-strain genomes for metagenomic binning, comparative biology and taxonomic classification.</title>
        <authorList>
            <person name="Goeker M."/>
        </authorList>
    </citation>
    <scope>NUCLEOTIDE SEQUENCE [LARGE SCALE GENOMIC DNA]</scope>
    <source>
        <strain evidence="3 4">DSM 16268</strain>
    </source>
</reference>
<dbReference type="RefSeq" id="WP_183856810.1">
    <property type="nucleotide sequence ID" value="NZ_JACHOO010000005.1"/>
</dbReference>
<dbReference type="Proteomes" id="UP000523821">
    <property type="component" value="Unassembled WGS sequence"/>
</dbReference>
<gene>
    <name evidence="3" type="ORF">GGQ63_002795</name>
</gene>
<comment type="caution">
    <text evidence="3">The sequence shown here is derived from an EMBL/GenBank/DDBJ whole genome shotgun (WGS) entry which is preliminary data.</text>
</comment>
<dbReference type="PANTHER" id="PTHR43539">
    <property type="entry name" value="FLAVIN-BINDING MONOOXYGENASE-LIKE PROTEIN (AFU_ORTHOLOGUE AFUA_4G09220)"/>
    <property type="match status" value="1"/>
</dbReference>
<evidence type="ECO:0000313" key="4">
    <source>
        <dbReference type="Proteomes" id="UP000523821"/>
    </source>
</evidence>
<sequence>MDGADGAAIATEADGYAQEIAAMLALDHAELRGGLAPPSCPPPRPDAGRRLAALTARVRHDLAVLSYPKDDWVLPRRHPDGHHVYDVAIVGGGQCGMAVAFGLMRDRVTNVVVLDRAPKGREGPWITYSRMWTLRSPKHVTGPDLGIPSLAPRSWFEAVFGEDGWEKLGKWPRQAWQAYLDWYREALALPVRNDAEVTAFEDEAGLVRLAIRGGEPVYARKVVLATGLEGIGDWYVPPFVRDKLPADRWTLATDDVDSLDWKGRRIAVLGAGATAWDRAADLLELGAARLTLYMRRPQILTANPFRYLEKAGFLRHFASMGDADKWRWIQAMFRFGQPPTQDGVDRCAAFDTFRLHAGASFADVALEEGRVRVTGTDGSVDHFDHLFIGCGFSMDPHNRPELAPLADNILTWADVHTPPSGQEDNWLITYPYLDRDLAFVEREPGRTPVLANIHCFNYGATVTNAHSGASLSGIRYGIEPLIHGLTYKLWIEDEPVHYERTRAWAEIDTDPAPLAGRLWRPGD</sequence>
<protein>
    <submittedName>
        <fullName evidence="3">Cation diffusion facilitator CzcD-associated flavoprotein CzcO</fullName>
    </submittedName>
</protein>
<dbReference type="InterPro" id="IPR036188">
    <property type="entry name" value="FAD/NAD-bd_sf"/>
</dbReference>
<dbReference type="PANTHER" id="PTHR43539:SF91">
    <property type="entry name" value="FAD-DEPENDENT URATE HYDROXYLASE"/>
    <property type="match status" value="1"/>
</dbReference>
<accession>A0A7W9L2N9</accession>
<evidence type="ECO:0000256" key="1">
    <source>
        <dbReference type="ARBA" id="ARBA00023002"/>
    </source>
</evidence>
<dbReference type="SUPFAM" id="SSF51905">
    <property type="entry name" value="FAD/NAD(P)-binding domain"/>
    <property type="match status" value="2"/>
</dbReference>